<dbReference type="InterPro" id="IPR038717">
    <property type="entry name" value="Tc1-like_DDE_dom"/>
</dbReference>
<evidence type="ECO:0000259" key="1">
    <source>
        <dbReference type="Pfam" id="PF13358"/>
    </source>
</evidence>
<dbReference type="SUPFAM" id="SSF46689">
    <property type="entry name" value="Homeodomain-like"/>
    <property type="match status" value="1"/>
</dbReference>
<dbReference type="InterPro" id="IPR047655">
    <property type="entry name" value="Transpos_IS630-like"/>
</dbReference>
<dbReference type="Gene3D" id="3.30.420.10">
    <property type="entry name" value="Ribonuclease H-like superfamily/Ribonuclease H"/>
    <property type="match status" value="1"/>
</dbReference>
<name>A0A3N5B038_9EURY</name>
<dbReference type="Proteomes" id="UP000271783">
    <property type="component" value="Unassembled WGS sequence"/>
</dbReference>
<protein>
    <submittedName>
        <fullName evidence="2">Transposase</fullName>
    </submittedName>
</protein>
<gene>
    <name evidence="2" type="ORF">EDC42_1585</name>
</gene>
<dbReference type="InterPro" id="IPR036397">
    <property type="entry name" value="RNaseH_sf"/>
</dbReference>
<dbReference type="NCBIfam" id="NF033545">
    <property type="entry name" value="transpos_IS630"/>
    <property type="match status" value="1"/>
</dbReference>
<dbReference type="RefSeq" id="WP_123833445.1">
    <property type="nucleotide sequence ID" value="NZ_RKRG01000003.1"/>
</dbReference>
<evidence type="ECO:0000313" key="3">
    <source>
        <dbReference type="Proteomes" id="UP000271783"/>
    </source>
</evidence>
<dbReference type="InterPro" id="IPR009057">
    <property type="entry name" value="Homeodomain-like_sf"/>
</dbReference>
<organism evidence="2 3">
    <name type="scientific">Methanobrevibacter gottschalkii DSM 11977</name>
    <dbReference type="NCBI Taxonomy" id="1122229"/>
    <lineage>
        <taxon>Archaea</taxon>
        <taxon>Methanobacteriati</taxon>
        <taxon>Methanobacteriota</taxon>
        <taxon>Methanomada group</taxon>
        <taxon>Methanobacteria</taxon>
        <taxon>Methanobacteriales</taxon>
        <taxon>Methanobacteriaceae</taxon>
        <taxon>Methanobrevibacter</taxon>
    </lineage>
</organism>
<proteinExistence type="predicted"/>
<keyword evidence="3" id="KW-1185">Reference proteome</keyword>
<comment type="caution">
    <text evidence="2">The sequence shown here is derived from an EMBL/GenBank/DDBJ whole genome shotgun (WGS) entry which is preliminary data.</text>
</comment>
<dbReference type="InterPro" id="IPR012337">
    <property type="entry name" value="RNaseH-like_sf"/>
</dbReference>
<evidence type="ECO:0000313" key="2">
    <source>
        <dbReference type="EMBL" id="RPF50926.1"/>
    </source>
</evidence>
<dbReference type="Pfam" id="PF13358">
    <property type="entry name" value="DDE_3"/>
    <property type="match status" value="1"/>
</dbReference>
<accession>A0A3N5B038</accession>
<dbReference type="SUPFAM" id="SSF53098">
    <property type="entry name" value="Ribonuclease H-like"/>
    <property type="match status" value="1"/>
</dbReference>
<sequence length="432" mass="50916">MSRNAYINKDIPLSKIHEVKADLKHYIEVYEKITFIEDIYAGETVKYAIEKRGKTIPTGHTWLKSWNEEGFDGLLRKEGSGRKTKLTENQFKQLKENIIKKQLTSVREVKHEIFEEFSVSYSDRQIRRIMKKLGFGYGKPYVIPAEAPKNASEQLKKNTEKIDLKKDILIFTDQTAVQNKDNTNRIYYELGTKNRQTKITTRIKLNANGYQAVNGNSLILFQQNTHTFEEIKSLINLRIVNCINKELKSELKNILTDDELDENKIYNKLKDENTLETLKNEFNEFISNSNSSEKQFLVKIKNKANKLNPKKHTNIENIQKEIIIKLLNKDNIINNLQNERKLVVVLDNYSVHKANLVIQACEILNIKLIHLPPHSPHLNPIEQVWKSIKKYMAYYLFDTIKFMEELFEKEFYRIVNRDSYYKNWISKFIMVN</sequence>
<dbReference type="EMBL" id="RKRG01000003">
    <property type="protein sequence ID" value="RPF50926.1"/>
    <property type="molecule type" value="Genomic_DNA"/>
</dbReference>
<dbReference type="AlphaFoldDB" id="A0A3N5B038"/>
<feature type="domain" description="Tc1-like transposase DDE" evidence="1">
    <location>
        <begin position="316"/>
        <end position="399"/>
    </location>
</feature>
<dbReference type="GO" id="GO:0003676">
    <property type="term" value="F:nucleic acid binding"/>
    <property type="evidence" value="ECO:0007669"/>
    <property type="project" value="InterPro"/>
</dbReference>
<reference evidence="2 3" key="1">
    <citation type="submission" date="2018-11" db="EMBL/GenBank/DDBJ databases">
        <title>Genomic Encyclopedia of Type Strains, Phase IV (KMG-IV): sequencing the most valuable type-strain genomes for metagenomic binning, comparative biology and taxonomic classification.</title>
        <authorList>
            <person name="Goeker M."/>
        </authorList>
    </citation>
    <scope>NUCLEOTIDE SEQUENCE [LARGE SCALE GENOMIC DNA]</scope>
    <source>
        <strain evidence="2 3">DSM 11977</strain>
    </source>
</reference>
<dbReference type="Pfam" id="PF13565">
    <property type="entry name" value="HTH_32"/>
    <property type="match status" value="1"/>
</dbReference>